<name>A0A915KQI1_ROMCU</name>
<evidence type="ECO:0000313" key="2">
    <source>
        <dbReference type="Proteomes" id="UP000887565"/>
    </source>
</evidence>
<dbReference type="Proteomes" id="UP000887565">
    <property type="component" value="Unplaced"/>
</dbReference>
<accession>A0A915KQI1</accession>
<keyword evidence="2" id="KW-1185">Reference proteome</keyword>
<sequence length="77" mass="8240">TASFYRKAVKPSPFLLFASRTRIVPLFIIDNQATVDYTSNQQERRALGPGPSFQSASSGKPIRGSSPGSGLLRDLGG</sequence>
<dbReference type="WBParaSite" id="nRc.2.0.1.t40729-RA">
    <property type="protein sequence ID" value="nRc.2.0.1.t40729-RA"/>
    <property type="gene ID" value="nRc.2.0.1.g40729"/>
</dbReference>
<protein>
    <submittedName>
        <fullName evidence="3">Uncharacterized protein</fullName>
    </submittedName>
</protein>
<proteinExistence type="predicted"/>
<reference evidence="3" key="1">
    <citation type="submission" date="2022-11" db="UniProtKB">
        <authorList>
            <consortium name="WormBaseParasite"/>
        </authorList>
    </citation>
    <scope>IDENTIFICATION</scope>
</reference>
<feature type="region of interest" description="Disordered" evidence="1">
    <location>
        <begin position="41"/>
        <end position="77"/>
    </location>
</feature>
<evidence type="ECO:0000256" key="1">
    <source>
        <dbReference type="SAM" id="MobiDB-lite"/>
    </source>
</evidence>
<organism evidence="2 3">
    <name type="scientific">Romanomermis culicivorax</name>
    <name type="common">Nematode worm</name>
    <dbReference type="NCBI Taxonomy" id="13658"/>
    <lineage>
        <taxon>Eukaryota</taxon>
        <taxon>Metazoa</taxon>
        <taxon>Ecdysozoa</taxon>
        <taxon>Nematoda</taxon>
        <taxon>Enoplea</taxon>
        <taxon>Dorylaimia</taxon>
        <taxon>Mermithida</taxon>
        <taxon>Mermithoidea</taxon>
        <taxon>Mermithidae</taxon>
        <taxon>Romanomermis</taxon>
    </lineage>
</organism>
<dbReference type="AlphaFoldDB" id="A0A915KQI1"/>
<evidence type="ECO:0000313" key="3">
    <source>
        <dbReference type="WBParaSite" id="nRc.2.0.1.t40729-RA"/>
    </source>
</evidence>